<dbReference type="InterPro" id="IPR038081">
    <property type="entry name" value="CalX-like_sf"/>
</dbReference>
<proteinExistence type="predicted"/>
<keyword evidence="2" id="KW-0677">Repeat</keyword>
<dbReference type="SMART" id="SM00237">
    <property type="entry name" value="Calx_beta"/>
    <property type="match status" value="3"/>
</dbReference>
<dbReference type="GO" id="GO:0016020">
    <property type="term" value="C:membrane"/>
    <property type="evidence" value="ECO:0007669"/>
    <property type="project" value="InterPro"/>
</dbReference>
<feature type="signal peptide" evidence="9">
    <location>
        <begin position="1"/>
        <end position="37"/>
    </location>
</feature>
<name>A0AA35WJJ9_GEOBA</name>
<evidence type="ECO:0000313" key="12">
    <source>
        <dbReference type="Proteomes" id="UP001174909"/>
    </source>
</evidence>
<keyword evidence="1 9" id="KW-0732">Signal</keyword>
<dbReference type="Gene3D" id="2.60.40.2030">
    <property type="match status" value="4"/>
</dbReference>
<evidence type="ECO:0000256" key="4">
    <source>
        <dbReference type="ARBA" id="ARBA00023065"/>
    </source>
</evidence>
<protein>
    <recommendedName>
        <fullName evidence="10">SRCR domain-containing protein</fullName>
    </recommendedName>
</protein>
<evidence type="ECO:0000256" key="6">
    <source>
        <dbReference type="PROSITE-ProRule" id="PRU00196"/>
    </source>
</evidence>
<dbReference type="PANTHER" id="PTHR11878">
    <property type="entry name" value="SODIUM/CALCIUM EXCHANGER"/>
    <property type="match status" value="1"/>
</dbReference>
<gene>
    <name evidence="11" type="ORF">GBAR_LOCUS11718</name>
</gene>
<evidence type="ECO:0000256" key="7">
    <source>
        <dbReference type="SAM" id="MobiDB-lite"/>
    </source>
</evidence>
<evidence type="ECO:0000313" key="11">
    <source>
        <dbReference type="EMBL" id="CAI8019496.1"/>
    </source>
</evidence>
<dbReference type="InterPro" id="IPR003644">
    <property type="entry name" value="Calx_beta"/>
</dbReference>
<evidence type="ECO:0000256" key="5">
    <source>
        <dbReference type="ARBA" id="ARBA00023157"/>
    </source>
</evidence>
<feature type="domain" description="SRCR" evidence="10">
    <location>
        <begin position="627"/>
        <end position="728"/>
    </location>
</feature>
<dbReference type="GO" id="GO:0007154">
    <property type="term" value="P:cell communication"/>
    <property type="evidence" value="ECO:0007669"/>
    <property type="project" value="InterPro"/>
</dbReference>
<dbReference type="AlphaFoldDB" id="A0AA35WJJ9"/>
<keyword evidence="8" id="KW-1133">Transmembrane helix</keyword>
<dbReference type="SUPFAM" id="SSF141072">
    <property type="entry name" value="CalX-like"/>
    <property type="match status" value="4"/>
</dbReference>
<keyword evidence="5 6" id="KW-1015">Disulfide bond</keyword>
<keyword evidence="8" id="KW-0472">Membrane</keyword>
<comment type="caution">
    <text evidence="6">Lacks conserved residue(s) required for the propagation of feature annotation.</text>
</comment>
<dbReference type="InterPro" id="IPR036772">
    <property type="entry name" value="SRCR-like_dom_sf"/>
</dbReference>
<feature type="region of interest" description="Disordered" evidence="7">
    <location>
        <begin position="731"/>
        <end position="759"/>
    </location>
</feature>
<keyword evidence="4" id="KW-0813">Transport</keyword>
<dbReference type="Proteomes" id="UP001174909">
    <property type="component" value="Unassembled WGS sequence"/>
</dbReference>
<comment type="caution">
    <text evidence="11">The sequence shown here is derived from an EMBL/GenBank/DDBJ whole genome shotgun (WGS) entry which is preliminary data.</text>
</comment>
<keyword evidence="12" id="KW-1185">Reference proteome</keyword>
<feature type="chain" id="PRO_5041441766" description="SRCR domain-containing protein" evidence="9">
    <location>
        <begin position="38"/>
        <end position="810"/>
    </location>
</feature>
<feature type="disulfide bond" evidence="6">
    <location>
        <begin position="700"/>
        <end position="710"/>
    </location>
</feature>
<dbReference type="SUPFAM" id="SSF56487">
    <property type="entry name" value="SRCR-like"/>
    <property type="match status" value="1"/>
</dbReference>
<evidence type="ECO:0000256" key="2">
    <source>
        <dbReference type="ARBA" id="ARBA00022737"/>
    </source>
</evidence>
<keyword evidence="4" id="KW-0406">Ion transport</keyword>
<dbReference type="PANTHER" id="PTHR11878:SF65">
    <property type="entry name" value="NA_CA-EXCHANGE PROTEIN, ISOFORM G"/>
    <property type="match status" value="1"/>
</dbReference>
<dbReference type="Gene3D" id="3.10.250.10">
    <property type="entry name" value="SRCR-like domain"/>
    <property type="match status" value="1"/>
</dbReference>
<dbReference type="InterPro" id="IPR001190">
    <property type="entry name" value="SRCR"/>
</dbReference>
<feature type="transmembrane region" description="Helical" evidence="8">
    <location>
        <begin position="767"/>
        <end position="793"/>
    </location>
</feature>
<accession>A0AA35WJJ9</accession>
<dbReference type="Pfam" id="PF00530">
    <property type="entry name" value="SRCR"/>
    <property type="match status" value="1"/>
</dbReference>
<evidence type="ECO:0000259" key="10">
    <source>
        <dbReference type="PROSITE" id="PS50287"/>
    </source>
</evidence>
<sequence length="810" mass="88581">MSRLSIIETGEEHMNRCRFAVVFVCCSLLQLLAGVQGAVVVSLPQNDYTVEENSGISVCFRVTGTPNSSSIELLFHAVGGTATEGVDYTLSSNHTLELPFPLMTGTTIASEQCFSVFQLCEDDIPENNESFTISVSTPNTPSVFHQNNFTVTIIDNDRVDVSFTRGRYTVSEGEAVEICAETGASSERDFVELSITTITGTAINVDFYVSGVTFNQEDNQFRKCMTLTAVDDILPEQKEFFRIRVSSSDNLVNIQHSTVKIYITDNDPVRFSLAQSVYVVEEGETARVCLEAAENDLPLIRFHLIVLDLGGNATGGDYAVDSEQYHAVGISSSSESHEICFEVAANDDAVSEGTEIETFQLLLSTDVSWVMLDVPRETTVDIVILDNDVVEVEFEQSVYFKTEGVYPYLSLCLTVSGGVDHHPPPSLTINTNSRTAVGASDYEPSNHWFELPESSYCHQLRIFDDPQPEPEEFFDVCVTTESPLIHISTECVQVRIVDNDTPKVFWERLQYTVTEGQGQVAVCAKLRGTLGNEAQVRITATDITAIDSYDYIIKEEQQVFVFRPLSPKRQCRYVDVVADELMEKTEVLRLSLSYTNSSDVVLNISNPHTTVRIQDTSSGYGCAEGGILLNSGPSIPGDKENTSGLVELCNSRGKWESVCDTEWSLNDAATICRQAGFHRPAGEGVMSLESLQPAAATFTCTQTDTNLANCLGEKPVNDTCRHLLVACDGENPVTSSKSTPSPATEEFPTAETGSRLVRPAPNNSSQFPIMGVVVGVFSALLLVGVVTVVGCGLRSCTVEEEEIKVSDNSQ</sequence>
<evidence type="ECO:0000256" key="1">
    <source>
        <dbReference type="ARBA" id="ARBA00022729"/>
    </source>
</evidence>
<feature type="compositionally biased region" description="Polar residues" evidence="7">
    <location>
        <begin position="732"/>
        <end position="742"/>
    </location>
</feature>
<dbReference type="EMBL" id="CASHTH010001755">
    <property type="protein sequence ID" value="CAI8019496.1"/>
    <property type="molecule type" value="Genomic_DNA"/>
</dbReference>
<evidence type="ECO:0000256" key="9">
    <source>
        <dbReference type="SAM" id="SignalP"/>
    </source>
</evidence>
<evidence type="ECO:0000256" key="8">
    <source>
        <dbReference type="SAM" id="Phobius"/>
    </source>
</evidence>
<keyword evidence="3" id="KW-0106">Calcium</keyword>
<dbReference type="PROSITE" id="PS50287">
    <property type="entry name" value="SRCR_2"/>
    <property type="match status" value="1"/>
</dbReference>
<keyword evidence="8" id="KW-0812">Transmembrane</keyword>
<dbReference type="GO" id="GO:0030001">
    <property type="term" value="P:metal ion transport"/>
    <property type="evidence" value="ECO:0007669"/>
    <property type="project" value="TreeGrafter"/>
</dbReference>
<dbReference type="Pfam" id="PF03160">
    <property type="entry name" value="Calx-beta"/>
    <property type="match status" value="3"/>
</dbReference>
<evidence type="ECO:0000256" key="3">
    <source>
        <dbReference type="ARBA" id="ARBA00022837"/>
    </source>
</evidence>
<dbReference type="SMART" id="SM00202">
    <property type="entry name" value="SR"/>
    <property type="match status" value="1"/>
</dbReference>
<dbReference type="InterPro" id="IPR051171">
    <property type="entry name" value="CaCA"/>
</dbReference>
<organism evidence="11 12">
    <name type="scientific">Geodia barretti</name>
    <name type="common">Barrett's horny sponge</name>
    <dbReference type="NCBI Taxonomy" id="519541"/>
    <lineage>
        <taxon>Eukaryota</taxon>
        <taxon>Metazoa</taxon>
        <taxon>Porifera</taxon>
        <taxon>Demospongiae</taxon>
        <taxon>Heteroscleromorpha</taxon>
        <taxon>Tetractinellida</taxon>
        <taxon>Astrophorina</taxon>
        <taxon>Geodiidae</taxon>
        <taxon>Geodia</taxon>
    </lineage>
</organism>
<reference evidence="11" key="1">
    <citation type="submission" date="2023-03" db="EMBL/GenBank/DDBJ databases">
        <authorList>
            <person name="Steffen K."/>
            <person name="Cardenas P."/>
        </authorList>
    </citation>
    <scope>NUCLEOTIDE SEQUENCE</scope>
</reference>